<dbReference type="AlphaFoldDB" id="A0A7S2U1Q0"/>
<protein>
    <submittedName>
        <fullName evidence="2">Uncharacterized protein</fullName>
    </submittedName>
</protein>
<name>A0A7S2U1Q0_9EUKA</name>
<proteinExistence type="predicted"/>
<accession>A0A7S2U1Q0</accession>
<feature type="region of interest" description="Disordered" evidence="1">
    <location>
        <begin position="1"/>
        <end position="36"/>
    </location>
</feature>
<sequence length="148" mass="15218">MFSSSPLSPSPAEKNFIKGGENSSKKNNGRAQQGSKAVSNLMIAVEDDDDIAGVDSGSISLGGGTKWGRDKGIFAKDASESELKLPNETKATANPLASNGGDAGLLDDPGADLGEFLEGDDLLKDLTKDDEDALNTGATPDEDGGDLF</sequence>
<dbReference type="EMBL" id="HBHP01033305">
    <property type="protein sequence ID" value="CAD9776508.1"/>
    <property type="molecule type" value="Transcribed_RNA"/>
</dbReference>
<feature type="compositionally biased region" description="Low complexity" evidence="1">
    <location>
        <begin position="104"/>
        <end position="114"/>
    </location>
</feature>
<organism evidence="2">
    <name type="scientific">Lotharella oceanica</name>
    <dbReference type="NCBI Taxonomy" id="641309"/>
    <lineage>
        <taxon>Eukaryota</taxon>
        <taxon>Sar</taxon>
        <taxon>Rhizaria</taxon>
        <taxon>Cercozoa</taxon>
        <taxon>Chlorarachniophyceae</taxon>
        <taxon>Lotharella</taxon>
    </lineage>
</organism>
<feature type="compositionally biased region" description="Polar residues" evidence="1">
    <location>
        <begin position="21"/>
        <end position="36"/>
    </location>
</feature>
<feature type="compositionally biased region" description="Basic and acidic residues" evidence="1">
    <location>
        <begin position="78"/>
        <end position="87"/>
    </location>
</feature>
<feature type="region of interest" description="Disordered" evidence="1">
    <location>
        <begin position="78"/>
        <end position="148"/>
    </location>
</feature>
<reference evidence="2" key="1">
    <citation type="submission" date="2021-01" db="EMBL/GenBank/DDBJ databases">
        <authorList>
            <person name="Corre E."/>
            <person name="Pelletier E."/>
            <person name="Niang G."/>
            <person name="Scheremetjew M."/>
            <person name="Finn R."/>
            <person name="Kale V."/>
            <person name="Holt S."/>
            <person name="Cochrane G."/>
            <person name="Meng A."/>
            <person name="Brown T."/>
            <person name="Cohen L."/>
        </authorList>
    </citation>
    <scope>NUCLEOTIDE SEQUENCE</scope>
    <source>
        <strain evidence="2">CCMP622</strain>
    </source>
</reference>
<evidence type="ECO:0000256" key="1">
    <source>
        <dbReference type="SAM" id="MobiDB-lite"/>
    </source>
</evidence>
<gene>
    <name evidence="2" type="ORF">LSP00402_LOCUS20513</name>
</gene>
<evidence type="ECO:0000313" key="2">
    <source>
        <dbReference type="EMBL" id="CAD9776508.1"/>
    </source>
</evidence>